<keyword evidence="2" id="KW-0812">Transmembrane</keyword>
<dbReference type="AlphaFoldDB" id="A0A812E6L8"/>
<keyword evidence="2" id="KW-0472">Membrane</keyword>
<gene>
    <name evidence="3" type="ORF">SPHA_65295</name>
</gene>
<feature type="transmembrane region" description="Helical" evidence="2">
    <location>
        <begin position="304"/>
        <end position="325"/>
    </location>
</feature>
<feature type="compositionally biased region" description="Polar residues" evidence="1">
    <location>
        <begin position="67"/>
        <end position="96"/>
    </location>
</feature>
<dbReference type="Proteomes" id="UP000597762">
    <property type="component" value="Unassembled WGS sequence"/>
</dbReference>
<evidence type="ECO:0000313" key="3">
    <source>
        <dbReference type="EMBL" id="CAE1314328.1"/>
    </source>
</evidence>
<name>A0A812E6L8_ACAPH</name>
<reference evidence="3" key="1">
    <citation type="submission" date="2021-01" db="EMBL/GenBank/DDBJ databases">
        <authorList>
            <person name="Li R."/>
            <person name="Bekaert M."/>
        </authorList>
    </citation>
    <scope>NUCLEOTIDE SEQUENCE</scope>
    <source>
        <strain evidence="3">Farmed</strain>
    </source>
</reference>
<evidence type="ECO:0000256" key="1">
    <source>
        <dbReference type="SAM" id="MobiDB-lite"/>
    </source>
</evidence>
<organism evidence="3 4">
    <name type="scientific">Acanthosepion pharaonis</name>
    <name type="common">Pharaoh cuttlefish</name>
    <name type="synonym">Sepia pharaonis</name>
    <dbReference type="NCBI Taxonomy" id="158019"/>
    <lineage>
        <taxon>Eukaryota</taxon>
        <taxon>Metazoa</taxon>
        <taxon>Spiralia</taxon>
        <taxon>Lophotrochozoa</taxon>
        <taxon>Mollusca</taxon>
        <taxon>Cephalopoda</taxon>
        <taxon>Coleoidea</taxon>
        <taxon>Decapodiformes</taxon>
        <taxon>Sepiida</taxon>
        <taxon>Sepiina</taxon>
        <taxon>Sepiidae</taxon>
        <taxon>Acanthosepion</taxon>
    </lineage>
</organism>
<feature type="region of interest" description="Disordered" evidence="1">
    <location>
        <begin position="57"/>
        <end position="135"/>
    </location>
</feature>
<evidence type="ECO:0000256" key="2">
    <source>
        <dbReference type="SAM" id="Phobius"/>
    </source>
</evidence>
<evidence type="ECO:0000313" key="4">
    <source>
        <dbReference type="Proteomes" id="UP000597762"/>
    </source>
</evidence>
<accession>A0A812E6L8</accession>
<dbReference type="EMBL" id="CAHIKZ030004710">
    <property type="protein sequence ID" value="CAE1314328.1"/>
    <property type="molecule type" value="Genomic_DNA"/>
</dbReference>
<feature type="compositionally biased region" description="Polar residues" evidence="1">
    <location>
        <begin position="125"/>
        <end position="135"/>
    </location>
</feature>
<keyword evidence="4" id="KW-1185">Reference proteome</keyword>
<comment type="caution">
    <text evidence="3">The sequence shown here is derived from an EMBL/GenBank/DDBJ whole genome shotgun (WGS) entry which is preliminary data.</text>
</comment>
<keyword evidence="2" id="KW-1133">Transmembrane helix</keyword>
<proteinExistence type="predicted"/>
<protein>
    <submittedName>
        <fullName evidence="3">Uncharacterized protein</fullName>
    </submittedName>
</protein>
<sequence>MAQLKYTPPRQSSPTIHVPQQLQDCEFIFVRNDAVKKPLTPTYQGPFKVLKRSEKHLTIDRGKGRTPSPSTESNQLFWKNPHGRQNPSQHTQNPHLPQQPRNRSRQNRGRSQSQNHPSLHLGRPSSRSSPAADGTQQQLFKQFSSGLTSQSHSITTLRDFTLRYCLPSVTPALLQPSDHSCCFKLSPAAFRSLLQLPALSCSLQLIPAPSSTPAAFRSLLQHPALLQLPARSCSLQLTLTASSTPTASSSLLQFTAHPYGALLTSRVLFQCPLTSSTRYRPDTVQTTSVFFYHPPFANKDTISIVYNGSSAFVILLCYCHLLALVSPF</sequence>